<dbReference type="Proteomes" id="UP000675920">
    <property type="component" value="Unplaced"/>
</dbReference>
<organism evidence="1 2">
    <name type="scientific">Derxia gummosa DSM 723</name>
    <dbReference type="NCBI Taxonomy" id="1121388"/>
    <lineage>
        <taxon>Bacteria</taxon>
        <taxon>Pseudomonadati</taxon>
        <taxon>Pseudomonadota</taxon>
        <taxon>Betaproteobacteria</taxon>
        <taxon>Burkholderiales</taxon>
        <taxon>Alcaligenaceae</taxon>
        <taxon>Derxia</taxon>
    </lineage>
</organism>
<keyword evidence="1" id="KW-1185">Reference proteome</keyword>
<dbReference type="AlphaFoldDB" id="A0A8B6X8Q3"/>
<proteinExistence type="predicted"/>
<dbReference type="OrthoDB" id="8900369at2"/>
<sequence>MHYFCKLSPRGKWSYTAMRVRCALHPEYPDMIEQFVRMGAFLAQRGHVGDWEAAEHTVRVLLDSATDAALPPPWRERCLSHVGSQLELLDEMALTGEQRGLARWHRQRAELAFD</sequence>
<reference evidence="2" key="1">
    <citation type="submission" date="2025-08" db="UniProtKB">
        <authorList>
            <consortium name="RefSeq"/>
        </authorList>
    </citation>
    <scope>IDENTIFICATION</scope>
</reference>
<accession>A0A8B6X8Q3</accession>
<evidence type="ECO:0000313" key="2">
    <source>
        <dbReference type="RefSeq" id="WP_051377942.1"/>
    </source>
</evidence>
<dbReference type="RefSeq" id="WP_051377942.1">
    <property type="nucleotide sequence ID" value="NZ_AXWS01000007.1"/>
</dbReference>
<name>A0A8B6X8Q3_9BURK</name>
<evidence type="ECO:0000313" key="1">
    <source>
        <dbReference type="Proteomes" id="UP000675920"/>
    </source>
</evidence>
<protein>
    <submittedName>
        <fullName evidence="2">Uncharacterized protein</fullName>
    </submittedName>
</protein>